<feature type="domain" description="Xylanolytic transcriptional activator regulatory" evidence="7">
    <location>
        <begin position="350"/>
        <end position="422"/>
    </location>
</feature>
<keyword evidence="9" id="KW-1185">Reference proteome</keyword>
<dbReference type="GO" id="GO:0005634">
    <property type="term" value="C:nucleus"/>
    <property type="evidence" value="ECO:0007669"/>
    <property type="project" value="UniProtKB-SubCell"/>
</dbReference>
<evidence type="ECO:0000259" key="7">
    <source>
        <dbReference type="SMART" id="SM00906"/>
    </source>
</evidence>
<gene>
    <name evidence="8" type="ORF">EVG20_g4425</name>
</gene>
<dbReference type="SMART" id="SM00906">
    <property type="entry name" value="Fungal_trans"/>
    <property type="match status" value="1"/>
</dbReference>
<dbReference type="CDD" id="cd12148">
    <property type="entry name" value="fungal_TF_MHR"/>
    <property type="match status" value="1"/>
</dbReference>
<comment type="caution">
    <text evidence="8">The sequence shown here is derived from an EMBL/GenBank/DDBJ whole genome shotgun (WGS) entry which is preliminary data.</text>
</comment>
<comment type="subcellular location">
    <subcellularLocation>
        <location evidence="1">Nucleus</location>
    </subcellularLocation>
</comment>
<proteinExistence type="predicted"/>
<feature type="compositionally biased region" description="Low complexity" evidence="6">
    <location>
        <begin position="1"/>
        <end position="16"/>
    </location>
</feature>
<sequence length="765" mass="86425">MSSFSQAPSFSFSFHSNPQDDSESNDEDDDRHRSGSRARLSGACVHCKSLKVLSVWRLCDRSYNGSIQVKCEYLPGESNCQRCLAGSHKCVVRGRKKRKPAPYAATLCAYRDMTNDTPPTFASTHDDLQRRSNMQDGEIQMLLERLDNMRADEKIRQWLSKSEHGIRDSRPQSSDYQGMGLSPAPFQCDQGDYQLLEYLRGRFSSKLGPLTGSPSDAYTNKEKFFCKRDPDPEPTPPDIVRYGVLTPDDIVLLFRIFFDRINIFFSLLDPEIHTPSKLIWASPFLFTVICALGSRFYSQRPNLYPLAMEFARDAAGKALVDGSKSVDICQAYLLMAVYPMPGKNWNNDRSWILMGVAIRMAIELALHKPPPSDCDEREVANRIRTWLNCFCVDGAHATSFGKLSMTPTDDIVSRTSRDWHISSRFNLPFDIHLVAYVDILLIMEQFQNEIGRNHLPERTAKGFDIVATCIDYDDRLATMMDFWVQRYTNDPNNCDPMCNYRGNNTQMISAYLRLVVLATAFPYAVKTGLVRDSRIVRESIIVACKSIKIMTDKLYPTGILRYAMEANFLCVSFAAAFLINLLRPKFLPLLDETTQRTIIKVVRELIDVLGSKEVAFDGRHSPALYSRFLSSLLNKYDQGTSPKEGMEFVPQFKADRQQTPPNTYYWPDTPAILGPSIGMADAGFGQVEGAIYQQAGDADMDFSMQHFMNAMTAHGQQNPQTVGVPAMPASSSGFVDWTNPYQATPAMCMDDHLWPLDHTPQYGPT</sequence>
<protein>
    <recommendedName>
        <fullName evidence="7">Xylanolytic transcriptional activator regulatory domain-containing protein</fullName>
    </recommendedName>
</protein>
<feature type="region of interest" description="Disordered" evidence="6">
    <location>
        <begin position="1"/>
        <end position="35"/>
    </location>
</feature>
<dbReference type="OrthoDB" id="3163292at2759"/>
<accession>A0A4Y9YY29</accession>
<keyword evidence="2" id="KW-0805">Transcription regulation</keyword>
<dbReference type="Pfam" id="PF04082">
    <property type="entry name" value="Fungal_trans"/>
    <property type="match status" value="1"/>
</dbReference>
<dbReference type="GO" id="GO:0000981">
    <property type="term" value="F:DNA-binding transcription factor activity, RNA polymerase II-specific"/>
    <property type="evidence" value="ECO:0007669"/>
    <property type="project" value="TreeGrafter"/>
</dbReference>
<dbReference type="STRING" id="205917.A0A4Y9YY29"/>
<evidence type="ECO:0000256" key="3">
    <source>
        <dbReference type="ARBA" id="ARBA00023125"/>
    </source>
</evidence>
<evidence type="ECO:0000256" key="2">
    <source>
        <dbReference type="ARBA" id="ARBA00023015"/>
    </source>
</evidence>
<keyword evidence="5" id="KW-0539">Nucleus</keyword>
<dbReference type="GO" id="GO:0000976">
    <property type="term" value="F:transcription cis-regulatory region binding"/>
    <property type="evidence" value="ECO:0007669"/>
    <property type="project" value="TreeGrafter"/>
</dbReference>
<dbReference type="GO" id="GO:0006351">
    <property type="term" value="P:DNA-templated transcription"/>
    <property type="evidence" value="ECO:0007669"/>
    <property type="project" value="InterPro"/>
</dbReference>
<dbReference type="PANTHER" id="PTHR31845">
    <property type="entry name" value="FINGER DOMAIN PROTEIN, PUTATIVE-RELATED"/>
    <property type="match status" value="1"/>
</dbReference>
<name>A0A4Y9YY29_9AGAM</name>
<reference evidence="8 9" key="1">
    <citation type="submission" date="2019-02" db="EMBL/GenBank/DDBJ databases">
        <title>Genome sequencing of the rare red list fungi Dentipellis fragilis.</title>
        <authorList>
            <person name="Buettner E."/>
            <person name="Kellner H."/>
        </authorList>
    </citation>
    <scope>NUCLEOTIDE SEQUENCE [LARGE SCALE GENOMIC DNA]</scope>
    <source>
        <strain evidence="8 9">DSM 105465</strain>
    </source>
</reference>
<dbReference type="PANTHER" id="PTHR31845:SF19">
    <property type="entry name" value="TRANSCRIPTION FACTOR DOMAIN-CONTAINING PROTEIN"/>
    <property type="match status" value="1"/>
</dbReference>
<dbReference type="EMBL" id="SEOQ01000228">
    <property type="protein sequence ID" value="TFY66660.1"/>
    <property type="molecule type" value="Genomic_DNA"/>
</dbReference>
<dbReference type="InterPro" id="IPR051089">
    <property type="entry name" value="prtT"/>
</dbReference>
<evidence type="ECO:0000256" key="1">
    <source>
        <dbReference type="ARBA" id="ARBA00004123"/>
    </source>
</evidence>
<feature type="compositionally biased region" description="Acidic residues" evidence="6">
    <location>
        <begin position="20"/>
        <end position="29"/>
    </location>
</feature>
<evidence type="ECO:0000256" key="6">
    <source>
        <dbReference type="SAM" id="MobiDB-lite"/>
    </source>
</evidence>
<keyword evidence="3" id="KW-0238">DNA-binding</keyword>
<dbReference type="InterPro" id="IPR007219">
    <property type="entry name" value="XnlR_reg_dom"/>
</dbReference>
<evidence type="ECO:0000313" key="9">
    <source>
        <dbReference type="Proteomes" id="UP000298327"/>
    </source>
</evidence>
<evidence type="ECO:0000256" key="5">
    <source>
        <dbReference type="ARBA" id="ARBA00023242"/>
    </source>
</evidence>
<dbReference type="Proteomes" id="UP000298327">
    <property type="component" value="Unassembled WGS sequence"/>
</dbReference>
<evidence type="ECO:0000313" key="8">
    <source>
        <dbReference type="EMBL" id="TFY66660.1"/>
    </source>
</evidence>
<keyword evidence="4" id="KW-0804">Transcription</keyword>
<dbReference type="GO" id="GO:0008270">
    <property type="term" value="F:zinc ion binding"/>
    <property type="evidence" value="ECO:0007669"/>
    <property type="project" value="InterPro"/>
</dbReference>
<organism evidence="8 9">
    <name type="scientific">Dentipellis fragilis</name>
    <dbReference type="NCBI Taxonomy" id="205917"/>
    <lineage>
        <taxon>Eukaryota</taxon>
        <taxon>Fungi</taxon>
        <taxon>Dikarya</taxon>
        <taxon>Basidiomycota</taxon>
        <taxon>Agaricomycotina</taxon>
        <taxon>Agaricomycetes</taxon>
        <taxon>Russulales</taxon>
        <taxon>Hericiaceae</taxon>
        <taxon>Dentipellis</taxon>
    </lineage>
</organism>
<evidence type="ECO:0000256" key="4">
    <source>
        <dbReference type="ARBA" id="ARBA00023163"/>
    </source>
</evidence>
<dbReference type="AlphaFoldDB" id="A0A4Y9YY29"/>